<evidence type="ECO:0000313" key="1">
    <source>
        <dbReference type="EMBL" id="ARX80638.1"/>
    </source>
</evidence>
<gene>
    <name evidence="1" type="ORF">SMD44_00036</name>
</gene>
<reference evidence="1 2" key="1">
    <citation type="submission" date="2017-05" db="EMBL/GenBank/DDBJ databases">
        <title>Streptomyces alboflavus Genome sequencing and assembly.</title>
        <authorList>
            <person name="Wang Y."/>
            <person name="Du B."/>
            <person name="Ding Y."/>
            <person name="Liu H."/>
            <person name="Hou Q."/>
            <person name="Liu K."/>
            <person name="Wang C."/>
            <person name="Yao L."/>
        </authorList>
    </citation>
    <scope>NUCLEOTIDE SEQUENCE [LARGE SCALE GENOMIC DNA]</scope>
    <source>
        <strain evidence="1 2">MDJK44</strain>
    </source>
</reference>
<proteinExistence type="predicted"/>
<keyword evidence="2" id="KW-1185">Reference proteome</keyword>
<name>A0A1Z1W2J1_9ACTN</name>
<dbReference type="Proteomes" id="UP000195880">
    <property type="component" value="Chromosome"/>
</dbReference>
<evidence type="ECO:0000313" key="2">
    <source>
        <dbReference type="Proteomes" id="UP000195880"/>
    </source>
</evidence>
<dbReference type="KEGG" id="salf:SMD44_00036"/>
<dbReference type="EMBL" id="CP021748">
    <property type="protein sequence ID" value="ARX80638.1"/>
    <property type="molecule type" value="Genomic_DNA"/>
</dbReference>
<dbReference type="AlphaFoldDB" id="A0A1Z1W2J1"/>
<sequence>MVSIWTCSPGRNATVGVNPRPPSEIGAVRTGVVGWSAG</sequence>
<accession>A0A1Z1W2J1</accession>
<protein>
    <submittedName>
        <fullName evidence="1">Uncharacterized protein</fullName>
    </submittedName>
</protein>
<organism evidence="1 2">
    <name type="scientific">Streptomyces alboflavus</name>
    <dbReference type="NCBI Taxonomy" id="67267"/>
    <lineage>
        <taxon>Bacteria</taxon>
        <taxon>Bacillati</taxon>
        <taxon>Actinomycetota</taxon>
        <taxon>Actinomycetes</taxon>
        <taxon>Kitasatosporales</taxon>
        <taxon>Streptomycetaceae</taxon>
        <taxon>Streptomyces</taxon>
    </lineage>
</organism>